<keyword evidence="2" id="KW-1185">Reference proteome</keyword>
<dbReference type="EMBL" id="VSRR010085213">
    <property type="protein sequence ID" value="MPC90674.1"/>
    <property type="molecule type" value="Genomic_DNA"/>
</dbReference>
<dbReference type="Proteomes" id="UP000324222">
    <property type="component" value="Unassembled WGS sequence"/>
</dbReference>
<evidence type="ECO:0000313" key="1">
    <source>
        <dbReference type="EMBL" id="MPC90674.1"/>
    </source>
</evidence>
<proteinExistence type="predicted"/>
<protein>
    <submittedName>
        <fullName evidence="1">Uncharacterized protein</fullName>
    </submittedName>
</protein>
<gene>
    <name evidence="1" type="ORF">E2C01_085671</name>
</gene>
<reference evidence="1 2" key="1">
    <citation type="submission" date="2019-05" db="EMBL/GenBank/DDBJ databases">
        <title>Another draft genome of Portunus trituberculatus and its Hox gene families provides insights of decapod evolution.</title>
        <authorList>
            <person name="Jeong J.-H."/>
            <person name="Song I."/>
            <person name="Kim S."/>
            <person name="Choi T."/>
            <person name="Kim D."/>
            <person name="Ryu S."/>
            <person name="Kim W."/>
        </authorList>
    </citation>
    <scope>NUCLEOTIDE SEQUENCE [LARGE SCALE GENOMIC DNA]</scope>
    <source>
        <tissue evidence="1">Muscle</tissue>
    </source>
</reference>
<dbReference type="AlphaFoldDB" id="A0A5B7JEA2"/>
<sequence length="88" mass="9844">MLTYSHVNKRLSFLLNGRSLTTPPQERLPLNTSVPIKGIPLLPLSQRTSLNALIPHITLRTLTAMLSSPRPTARRDPQTPVKVILKVR</sequence>
<accession>A0A5B7JEA2</accession>
<comment type="caution">
    <text evidence="1">The sequence shown here is derived from an EMBL/GenBank/DDBJ whole genome shotgun (WGS) entry which is preliminary data.</text>
</comment>
<organism evidence="1 2">
    <name type="scientific">Portunus trituberculatus</name>
    <name type="common">Swimming crab</name>
    <name type="synonym">Neptunus trituberculatus</name>
    <dbReference type="NCBI Taxonomy" id="210409"/>
    <lineage>
        <taxon>Eukaryota</taxon>
        <taxon>Metazoa</taxon>
        <taxon>Ecdysozoa</taxon>
        <taxon>Arthropoda</taxon>
        <taxon>Crustacea</taxon>
        <taxon>Multicrustacea</taxon>
        <taxon>Malacostraca</taxon>
        <taxon>Eumalacostraca</taxon>
        <taxon>Eucarida</taxon>
        <taxon>Decapoda</taxon>
        <taxon>Pleocyemata</taxon>
        <taxon>Brachyura</taxon>
        <taxon>Eubrachyura</taxon>
        <taxon>Portunoidea</taxon>
        <taxon>Portunidae</taxon>
        <taxon>Portuninae</taxon>
        <taxon>Portunus</taxon>
    </lineage>
</organism>
<evidence type="ECO:0000313" key="2">
    <source>
        <dbReference type="Proteomes" id="UP000324222"/>
    </source>
</evidence>
<name>A0A5B7JEA2_PORTR</name>